<dbReference type="EMBL" id="CP119067">
    <property type="protein sequence ID" value="WEL38901.1"/>
    <property type="molecule type" value="Genomic_DNA"/>
</dbReference>
<gene>
    <name evidence="2" type="ORF">GPU96_06g11880</name>
    <name evidence="3" type="ORF">PFJ87_06g01700</name>
</gene>
<organism evidence="2 4">
    <name type="scientific">Encephalitozoon hellem</name>
    <name type="common">Microsporidian parasite</name>
    <dbReference type="NCBI Taxonomy" id="27973"/>
    <lineage>
        <taxon>Eukaryota</taxon>
        <taxon>Fungi</taxon>
        <taxon>Fungi incertae sedis</taxon>
        <taxon>Microsporidia</taxon>
        <taxon>Unikaryonidae</taxon>
        <taxon>Encephalitozoon</taxon>
    </lineage>
</organism>
<name>A0A9Q9C3F4_ENCHE</name>
<evidence type="ECO:0000313" key="2">
    <source>
        <dbReference type="EMBL" id="UTX43436.1"/>
    </source>
</evidence>
<proteinExistence type="predicted"/>
<keyword evidence="1" id="KW-0175">Coiled coil</keyword>
<evidence type="ECO:0000313" key="3">
    <source>
        <dbReference type="EMBL" id="WEL38901.1"/>
    </source>
</evidence>
<evidence type="ECO:0000313" key="4">
    <source>
        <dbReference type="Proteomes" id="UP001059546"/>
    </source>
</evidence>
<evidence type="ECO:0000256" key="1">
    <source>
        <dbReference type="SAM" id="Coils"/>
    </source>
</evidence>
<dbReference type="AlphaFoldDB" id="A0A9Q9C3F4"/>
<sequence length="71" mass="8496">MESIEEINKELESKLKRLEEDIISVMEYNNKLKEMLEALKAEERLTLEWLLECLDNTKKFVQKAPSMDFFV</sequence>
<dbReference type="Proteomes" id="UP001217963">
    <property type="component" value="Chromosome VI"/>
</dbReference>
<reference evidence="2" key="1">
    <citation type="submission" date="2022-08" db="EMBL/GenBank/DDBJ databases">
        <title>Encephalitozoon hellem ATCC 50604 Complete Genome.</title>
        <authorList>
            <person name="Mascarenhas dos Santos A.C."/>
            <person name="Julian A.T."/>
            <person name="Pombert J.-F."/>
        </authorList>
    </citation>
    <scope>NUCLEOTIDE SEQUENCE</scope>
    <source>
        <strain evidence="2">ATCC 50604</strain>
    </source>
</reference>
<evidence type="ECO:0000313" key="5">
    <source>
        <dbReference type="Proteomes" id="UP001217963"/>
    </source>
</evidence>
<dbReference type="EMBL" id="CP075152">
    <property type="protein sequence ID" value="UTX43436.1"/>
    <property type="molecule type" value="Genomic_DNA"/>
</dbReference>
<keyword evidence="5" id="KW-1185">Reference proteome</keyword>
<accession>A0A9Q9C3F4</accession>
<protein>
    <submittedName>
        <fullName evidence="2">Uncharacterized protein</fullName>
    </submittedName>
</protein>
<reference evidence="3 5" key="2">
    <citation type="submission" date="2023-02" db="EMBL/GenBank/DDBJ databases">
        <title>Encephalitozoon hellem ATCC 50451 complete genome.</title>
        <authorList>
            <person name="Mascarenhas dos Santos A.C."/>
            <person name="Julian A.T."/>
            <person name="Pombert J.-F."/>
        </authorList>
    </citation>
    <scope>NUCLEOTIDE SEQUENCE [LARGE SCALE GENOMIC DNA]</scope>
    <source>
        <strain evidence="3 5">ATCC 50451</strain>
    </source>
</reference>
<dbReference type="Proteomes" id="UP001059546">
    <property type="component" value="Chromosome VI"/>
</dbReference>
<feature type="coiled-coil region" evidence="1">
    <location>
        <begin position="1"/>
        <end position="45"/>
    </location>
</feature>